<dbReference type="OrthoDB" id="1014694at2"/>
<reference evidence="2 3" key="1">
    <citation type="journal article" date="2011" name="Front. Microbiol.">
        <title>Genomic signatures of strain selection and enhancement in Bacillus atrophaeus var. globigii, a historical biowarfare simulant.</title>
        <authorList>
            <person name="Gibbons H.S."/>
            <person name="Broomall S.M."/>
            <person name="McNew L.A."/>
            <person name="Daligault H."/>
            <person name="Chapman C."/>
            <person name="Bruce D."/>
            <person name="Karavis M."/>
            <person name="Krepps M."/>
            <person name="McGregor P.A."/>
            <person name="Hong C."/>
            <person name="Park K.H."/>
            <person name="Akmal A."/>
            <person name="Feldman A."/>
            <person name="Lin J.S."/>
            <person name="Chang W.E."/>
            <person name="Higgs B.W."/>
            <person name="Demirev P."/>
            <person name="Lindquist J."/>
            <person name="Liem A."/>
            <person name="Fochler E."/>
            <person name="Read T.D."/>
            <person name="Tapia R."/>
            <person name="Johnson S."/>
            <person name="Bishop-Lilly K.A."/>
            <person name="Detter C."/>
            <person name="Han C."/>
            <person name="Sozhamannan S."/>
            <person name="Rosenzweig C.N."/>
            <person name="Skowronski E.W."/>
        </authorList>
    </citation>
    <scope>NUCLEOTIDE SEQUENCE [LARGE SCALE GENOMIC DNA]</scope>
    <source>
        <strain evidence="2 3">AK5</strain>
    </source>
</reference>
<dbReference type="Proteomes" id="UP000288212">
    <property type="component" value="Unassembled WGS sequence"/>
</dbReference>
<organism evidence="2 3">
    <name type="scientific">Aliidiomarina haloalkalitolerans</name>
    <dbReference type="NCBI Taxonomy" id="859059"/>
    <lineage>
        <taxon>Bacteria</taxon>
        <taxon>Pseudomonadati</taxon>
        <taxon>Pseudomonadota</taxon>
        <taxon>Gammaproteobacteria</taxon>
        <taxon>Alteromonadales</taxon>
        <taxon>Idiomarinaceae</taxon>
        <taxon>Aliidiomarina</taxon>
    </lineage>
</organism>
<feature type="chain" id="PRO_5018988993" description="Lipoprotein" evidence="1">
    <location>
        <begin position="23"/>
        <end position="225"/>
    </location>
</feature>
<sequence length="225" mass="24743">MKKIISTLVVAVVFLAGCTATTDNSYLEPLHTAKLQSILIVPVNNGTIDVQAPTSVLATLPFSLAEKGYYTFPVHTVKTILESEGYYEAAEVHAAPAENLAALFGADSVLYVTIHEWEAKYVILSTTTQVDFEYRLVDKHGEQLWHARKQLAYSPQQQNSTGNPFADLIAMAITAAIERAAPNYLPLTRTANAEVFYGLGTALPPGPYSPAYQEYYRQLELQKAN</sequence>
<dbReference type="Pfam" id="PF05643">
    <property type="entry name" value="GNA1162-like"/>
    <property type="match status" value="1"/>
</dbReference>
<evidence type="ECO:0008006" key="4">
    <source>
        <dbReference type="Google" id="ProtNLM"/>
    </source>
</evidence>
<evidence type="ECO:0000256" key="1">
    <source>
        <dbReference type="SAM" id="SignalP"/>
    </source>
</evidence>
<dbReference type="PROSITE" id="PS51257">
    <property type="entry name" value="PROKAR_LIPOPROTEIN"/>
    <property type="match status" value="1"/>
</dbReference>
<feature type="signal peptide" evidence="1">
    <location>
        <begin position="1"/>
        <end position="22"/>
    </location>
</feature>
<comment type="caution">
    <text evidence="2">The sequence shown here is derived from an EMBL/GenBank/DDBJ whole genome shotgun (WGS) entry which is preliminary data.</text>
</comment>
<keyword evidence="3" id="KW-1185">Reference proteome</keyword>
<dbReference type="AlphaFoldDB" id="A0A432VUU5"/>
<protein>
    <recommendedName>
        <fullName evidence="4">Lipoprotein</fullName>
    </recommendedName>
</protein>
<accession>A0A432VUU5</accession>
<dbReference type="RefSeq" id="WP_126792117.1">
    <property type="nucleotide sequence ID" value="NZ_PIPI01000003.1"/>
</dbReference>
<evidence type="ECO:0000313" key="2">
    <source>
        <dbReference type="EMBL" id="RUO20148.1"/>
    </source>
</evidence>
<keyword evidence="1" id="KW-0732">Signal</keyword>
<proteinExistence type="predicted"/>
<dbReference type="InterPro" id="IPR008517">
    <property type="entry name" value="GNA1162-like"/>
</dbReference>
<gene>
    <name evidence="2" type="ORF">CWE06_05855</name>
</gene>
<dbReference type="Gene3D" id="3.40.50.10610">
    <property type="entry name" value="ABC-type transport auxiliary lipoprotein component"/>
    <property type="match status" value="1"/>
</dbReference>
<name>A0A432VUU5_9GAMM</name>
<evidence type="ECO:0000313" key="3">
    <source>
        <dbReference type="Proteomes" id="UP000288212"/>
    </source>
</evidence>
<dbReference type="EMBL" id="PIPI01000003">
    <property type="protein sequence ID" value="RUO20148.1"/>
    <property type="molecule type" value="Genomic_DNA"/>
</dbReference>